<dbReference type="PANTHER" id="PTHR11946:SF93">
    <property type="entry name" value="VALINE--TRNA LIGASE, CHLOROPLASTIC_MITOCHONDRIAL 2"/>
    <property type="match status" value="1"/>
</dbReference>
<dbReference type="SUPFAM" id="SSF52374">
    <property type="entry name" value="Nucleotidylyl transferase"/>
    <property type="match status" value="1"/>
</dbReference>
<gene>
    <name evidence="15" type="ORF">J4478_02120</name>
</gene>
<proteinExistence type="inferred from homology"/>
<evidence type="ECO:0000256" key="8">
    <source>
        <dbReference type="ARBA" id="ARBA00023146"/>
    </source>
</evidence>
<dbReference type="FunFam" id="3.40.50.620:FF:000192">
    <property type="entry name" value="Valine--tRNA ligase"/>
    <property type="match status" value="1"/>
</dbReference>
<dbReference type="EMBL" id="JAGVWB010000012">
    <property type="protein sequence ID" value="MBS3058174.1"/>
    <property type="molecule type" value="Genomic_DNA"/>
</dbReference>
<organism evidence="15 16">
    <name type="scientific">Candidatus Iainarchaeum sp</name>
    <dbReference type="NCBI Taxonomy" id="3101447"/>
    <lineage>
        <taxon>Archaea</taxon>
        <taxon>Candidatus Iainarchaeota</taxon>
        <taxon>Candidatus Iainarchaeia</taxon>
        <taxon>Candidatus Iainarchaeales</taxon>
        <taxon>Candidatus Iainarchaeaceae</taxon>
        <taxon>Candidatus Iainarchaeum</taxon>
    </lineage>
</organism>
<dbReference type="NCBIfam" id="NF009687">
    <property type="entry name" value="PRK13208.1"/>
    <property type="match status" value="1"/>
</dbReference>
<dbReference type="InterPro" id="IPR014729">
    <property type="entry name" value="Rossmann-like_a/b/a_fold"/>
</dbReference>
<dbReference type="InterPro" id="IPR009008">
    <property type="entry name" value="Val/Leu/Ile-tRNA-synth_edit"/>
</dbReference>
<evidence type="ECO:0000256" key="9">
    <source>
        <dbReference type="ARBA" id="ARBA00024407"/>
    </source>
</evidence>
<comment type="similarity">
    <text evidence="13">Belongs to the class-I aminoacyl-tRNA synthetase family. ValS type 2 subfamily.</text>
</comment>
<dbReference type="Gene3D" id="1.10.730.10">
    <property type="entry name" value="Isoleucyl-tRNA Synthetase, Domain 1"/>
    <property type="match status" value="1"/>
</dbReference>
<evidence type="ECO:0000313" key="15">
    <source>
        <dbReference type="EMBL" id="MBS3058174.1"/>
    </source>
</evidence>
<dbReference type="EC" id="6.1.1.9" evidence="2"/>
<dbReference type="PRINTS" id="PR00986">
    <property type="entry name" value="TRNASYNTHVAL"/>
</dbReference>
<name>A0A8T4KW09_9ARCH</name>
<keyword evidence="8" id="KW-0030">Aminoacyl-tRNA synthetase</keyword>
<keyword evidence="6" id="KW-0067">ATP-binding</keyword>
<dbReference type="Gene3D" id="3.40.50.620">
    <property type="entry name" value="HUPs"/>
    <property type="match status" value="2"/>
</dbReference>
<evidence type="ECO:0000256" key="4">
    <source>
        <dbReference type="ARBA" id="ARBA00022598"/>
    </source>
</evidence>
<dbReference type="InterPro" id="IPR033705">
    <property type="entry name" value="Anticodon_Ia_Val"/>
</dbReference>
<evidence type="ECO:0000256" key="7">
    <source>
        <dbReference type="ARBA" id="ARBA00022917"/>
    </source>
</evidence>
<evidence type="ECO:0000256" key="10">
    <source>
        <dbReference type="ARBA" id="ARBA00029936"/>
    </source>
</evidence>
<dbReference type="SUPFAM" id="SSF47323">
    <property type="entry name" value="Anticodon-binding domain of a subclass of class I aminoacyl-tRNA synthetases"/>
    <property type="match status" value="1"/>
</dbReference>
<dbReference type="AlphaFoldDB" id="A0A8T4KW09"/>
<comment type="caution">
    <text evidence="15">The sequence shown here is derived from an EMBL/GenBank/DDBJ whole genome shotgun (WGS) entry which is preliminary data.</text>
</comment>
<evidence type="ECO:0000256" key="1">
    <source>
        <dbReference type="ARBA" id="ARBA00004496"/>
    </source>
</evidence>
<dbReference type="InterPro" id="IPR009080">
    <property type="entry name" value="tRNAsynth_Ia_anticodon-bd"/>
</dbReference>
<dbReference type="GO" id="GO:0004832">
    <property type="term" value="F:valine-tRNA ligase activity"/>
    <property type="evidence" value="ECO:0007669"/>
    <property type="project" value="UniProtKB-EC"/>
</dbReference>
<protein>
    <recommendedName>
        <fullName evidence="9">Valine--tRNA ligase</fullName>
        <ecNumber evidence="2">6.1.1.9</ecNumber>
    </recommendedName>
    <alternativeName>
        <fullName evidence="10">Valyl-tRNA synthetase</fullName>
    </alternativeName>
</protein>
<feature type="domain" description="Rubredoxin-like" evidence="14">
    <location>
        <begin position="418"/>
        <end position="468"/>
    </location>
</feature>
<evidence type="ECO:0000256" key="12">
    <source>
        <dbReference type="ARBA" id="ARBA00055630"/>
    </source>
</evidence>
<dbReference type="GO" id="GO:0002161">
    <property type="term" value="F:aminoacyl-tRNA deacylase activity"/>
    <property type="evidence" value="ECO:0007669"/>
    <property type="project" value="InterPro"/>
</dbReference>
<keyword evidence="7" id="KW-0648">Protein biosynthesis</keyword>
<reference evidence="15" key="1">
    <citation type="submission" date="2021-03" db="EMBL/GenBank/DDBJ databases">
        <authorList>
            <person name="Jaffe A."/>
        </authorList>
    </citation>
    <scope>NUCLEOTIDE SEQUENCE</scope>
    <source>
        <strain evidence="15">RIFCSPLOWO2_01_FULL_43_13</strain>
    </source>
</reference>
<sequence length="798" mass="92862">MPESKIVEKQWSKEFEPAILKEWKEKELYKFSEKSKKPIFSIDTPPPYVNTPVHIGQVTTYAIMDMIARFKRMKGFEVLFPLGLDNNGLPIEMSAEKKFKIKVGITPREDFIKKCKQMLEESGIESTDSFYKSGISFNSWKKGTEIGEVYETDSPEYRALTQATFIELFKKGLIYEDDRVNNYCPGCRTTLADAEIEYQDKESLFNDVEFRCKETGEKLVVGTTRPELVCTCGMLAFNPEDERYKHLEGKTAITPIFGKEVAIKSHPIAQMDKGTGLVMMCSFGDLSDIRFFREQNLKPVIAISPDGLMNENAGFLKGSKPKEAREKMIQALKEKGLLAAQKQIVHSTPICERSKHEIEFVSMKEFYLKQLEFKEKMKELAMKLDFYAPKSRQIMLDWIESLSIDWPLSRRRYYATEVPLWYCKKCGFAFLPPKGKYYQPWKEKPPIEKCPKCGAMEWKGEERVFDTWFDSSNTPLYILQYSRNEKFFKKAKPCTLRPQGKEIIRTWLYYTVLKAYLLTGELIFKDAWINYHILDEKGNKMSKSVGNVIDPQEVLKRFGAEAFRLWAASEGNLERTDFNCSFERIEGMGKTLTKLWNASRFISSFGEPKEFKISQLESELDRWIISEANRIAEIAEMQYSNYDFHNPIVELKNFLWEAFASHYLEIAKSRAYNSEKEFSKKEQEQAVFTLNYCLDLMLKLWAPVNPIITFKIYKTLHGKDVHFEKFPKAEKVKAKIKTGELMQLDSEIWKAKKEKGLALNAEVKKAVLPEWAKPISKDLQKCHKIKELEFGKETRVEF</sequence>
<dbReference type="InterPro" id="IPR024934">
    <property type="entry name" value="Rubredoxin-like_dom"/>
</dbReference>
<evidence type="ECO:0000256" key="13">
    <source>
        <dbReference type="ARBA" id="ARBA00061452"/>
    </source>
</evidence>
<dbReference type="GO" id="GO:0005829">
    <property type="term" value="C:cytosol"/>
    <property type="evidence" value="ECO:0007669"/>
    <property type="project" value="TreeGrafter"/>
</dbReference>
<evidence type="ECO:0000256" key="3">
    <source>
        <dbReference type="ARBA" id="ARBA00022490"/>
    </source>
</evidence>
<evidence type="ECO:0000313" key="16">
    <source>
        <dbReference type="Proteomes" id="UP000680185"/>
    </source>
</evidence>
<comment type="catalytic activity">
    <reaction evidence="11">
        <text>tRNA(Val) + L-valine + ATP = L-valyl-tRNA(Val) + AMP + diphosphate</text>
        <dbReference type="Rhea" id="RHEA:10704"/>
        <dbReference type="Rhea" id="RHEA-COMP:9672"/>
        <dbReference type="Rhea" id="RHEA-COMP:9708"/>
        <dbReference type="ChEBI" id="CHEBI:30616"/>
        <dbReference type="ChEBI" id="CHEBI:33019"/>
        <dbReference type="ChEBI" id="CHEBI:57762"/>
        <dbReference type="ChEBI" id="CHEBI:78442"/>
        <dbReference type="ChEBI" id="CHEBI:78537"/>
        <dbReference type="ChEBI" id="CHEBI:456215"/>
        <dbReference type="EC" id="6.1.1.9"/>
    </reaction>
</comment>
<comment type="subcellular location">
    <subcellularLocation>
        <location evidence="1">Cytoplasm</location>
    </subcellularLocation>
</comment>
<keyword evidence="4 15" id="KW-0436">Ligase</keyword>
<dbReference type="PROSITE" id="PS50903">
    <property type="entry name" value="RUBREDOXIN_LIKE"/>
    <property type="match status" value="1"/>
</dbReference>
<evidence type="ECO:0000256" key="2">
    <source>
        <dbReference type="ARBA" id="ARBA00013169"/>
    </source>
</evidence>
<evidence type="ECO:0000256" key="5">
    <source>
        <dbReference type="ARBA" id="ARBA00022741"/>
    </source>
</evidence>
<dbReference type="CDD" id="cd07962">
    <property type="entry name" value="Anticodon_Ia_Val"/>
    <property type="match status" value="1"/>
</dbReference>
<accession>A0A8T4KW09</accession>
<reference evidence="15" key="2">
    <citation type="submission" date="2021-05" db="EMBL/GenBank/DDBJ databases">
        <title>Protein family content uncovers lineage relationships and bacterial pathway maintenance mechanisms in DPANN archaea.</title>
        <authorList>
            <person name="Castelle C.J."/>
            <person name="Meheust R."/>
            <person name="Jaffe A.L."/>
            <person name="Seitz K."/>
            <person name="Gong X."/>
            <person name="Baker B.J."/>
            <person name="Banfield J.F."/>
        </authorList>
    </citation>
    <scope>NUCLEOTIDE SEQUENCE</scope>
    <source>
        <strain evidence="15">RIFCSPLOWO2_01_FULL_43_13</strain>
    </source>
</reference>
<evidence type="ECO:0000256" key="11">
    <source>
        <dbReference type="ARBA" id="ARBA00047552"/>
    </source>
</evidence>
<dbReference type="GO" id="GO:0005524">
    <property type="term" value="F:ATP binding"/>
    <property type="evidence" value="ECO:0007669"/>
    <property type="project" value="UniProtKB-KW"/>
</dbReference>
<dbReference type="InterPro" id="IPR002303">
    <property type="entry name" value="Valyl-tRNA_ligase"/>
</dbReference>
<dbReference type="Proteomes" id="UP000680185">
    <property type="component" value="Unassembled WGS sequence"/>
</dbReference>
<dbReference type="InterPro" id="IPR002300">
    <property type="entry name" value="aa-tRNA-synth_Ia"/>
</dbReference>
<keyword evidence="5" id="KW-0547">Nucleotide-binding</keyword>
<comment type="function">
    <text evidence="12">Catalyzes the attachment of valine to tRNA(Val). As ValRS can inadvertently accommodate and process structurally similar amino acids such as threonine, to avoid such errors, it has a 'posttransfer' editing activity that hydrolyzes mischarged Thr-tRNA(Val) in a tRNA-dependent manner.</text>
</comment>
<dbReference type="PANTHER" id="PTHR11946">
    <property type="entry name" value="VALYL-TRNA SYNTHETASES"/>
    <property type="match status" value="1"/>
</dbReference>
<dbReference type="GO" id="GO:0006438">
    <property type="term" value="P:valyl-tRNA aminoacylation"/>
    <property type="evidence" value="ECO:0007669"/>
    <property type="project" value="InterPro"/>
</dbReference>
<dbReference type="Pfam" id="PF08264">
    <property type="entry name" value="Anticodon_1"/>
    <property type="match status" value="1"/>
</dbReference>
<dbReference type="GO" id="GO:0005506">
    <property type="term" value="F:iron ion binding"/>
    <property type="evidence" value="ECO:0007669"/>
    <property type="project" value="InterPro"/>
</dbReference>
<dbReference type="Pfam" id="PF00133">
    <property type="entry name" value="tRNA-synt_1"/>
    <property type="match status" value="1"/>
</dbReference>
<keyword evidence="3" id="KW-0963">Cytoplasm</keyword>
<evidence type="ECO:0000259" key="14">
    <source>
        <dbReference type="PROSITE" id="PS50903"/>
    </source>
</evidence>
<dbReference type="InterPro" id="IPR013155">
    <property type="entry name" value="M/V/L/I-tRNA-synth_anticd-bd"/>
</dbReference>
<dbReference type="SUPFAM" id="SSF50677">
    <property type="entry name" value="ValRS/IleRS/LeuRS editing domain"/>
    <property type="match status" value="1"/>
</dbReference>
<evidence type="ECO:0000256" key="6">
    <source>
        <dbReference type="ARBA" id="ARBA00022840"/>
    </source>
</evidence>